<dbReference type="PANTHER" id="PTHR42648:SF11">
    <property type="entry name" value="TRANSPOSON TY4-P GAG-POL POLYPROTEIN"/>
    <property type="match status" value="1"/>
</dbReference>
<protein>
    <recommendedName>
        <fullName evidence="12">Integrase catalytic domain-containing protein</fullName>
    </recommendedName>
</protein>
<keyword evidence="9" id="KW-0233">DNA recombination</keyword>
<dbReference type="GO" id="GO:0015074">
    <property type="term" value="P:DNA integration"/>
    <property type="evidence" value="ECO:0007669"/>
    <property type="project" value="UniProtKB-KW"/>
</dbReference>
<dbReference type="InterPro" id="IPR039537">
    <property type="entry name" value="Retrotran_Ty1/copia-like"/>
</dbReference>
<accession>A0A0V1FVM1</accession>
<evidence type="ECO:0000256" key="2">
    <source>
        <dbReference type="ARBA" id="ARBA00022723"/>
    </source>
</evidence>
<keyword evidence="8" id="KW-0808">Transferase</keyword>
<keyword evidence="11" id="KW-1185">Reference proteome</keyword>
<evidence type="ECO:0000256" key="5">
    <source>
        <dbReference type="ARBA" id="ARBA00022842"/>
    </source>
</evidence>
<keyword evidence="3" id="KW-0255">Endonuclease</keyword>
<dbReference type="GO" id="GO:0003676">
    <property type="term" value="F:nucleic acid binding"/>
    <property type="evidence" value="ECO:0007669"/>
    <property type="project" value="InterPro"/>
</dbReference>
<dbReference type="GO" id="GO:0006310">
    <property type="term" value="P:DNA recombination"/>
    <property type="evidence" value="ECO:0007669"/>
    <property type="project" value="UniProtKB-KW"/>
</dbReference>
<keyword evidence="1" id="KW-0540">Nuclease</keyword>
<dbReference type="EMBL" id="JYDT01000032">
    <property type="protein sequence ID" value="KRY89331.1"/>
    <property type="molecule type" value="Genomic_DNA"/>
</dbReference>
<dbReference type="Gene3D" id="3.30.420.10">
    <property type="entry name" value="Ribonuclease H-like superfamily/Ribonuclease H"/>
    <property type="match status" value="1"/>
</dbReference>
<dbReference type="Proteomes" id="UP000054995">
    <property type="component" value="Unassembled WGS sequence"/>
</dbReference>
<keyword evidence="7" id="KW-0695">RNA-directed DNA polymerase</keyword>
<dbReference type="GO" id="GO:0004519">
    <property type="term" value="F:endonuclease activity"/>
    <property type="evidence" value="ECO:0007669"/>
    <property type="project" value="UniProtKB-KW"/>
</dbReference>
<evidence type="ECO:0000256" key="1">
    <source>
        <dbReference type="ARBA" id="ARBA00022722"/>
    </source>
</evidence>
<evidence type="ECO:0000256" key="6">
    <source>
        <dbReference type="ARBA" id="ARBA00022908"/>
    </source>
</evidence>
<name>A0A0V1FVM1_TRIPS</name>
<dbReference type="InterPro" id="IPR012337">
    <property type="entry name" value="RNaseH-like_sf"/>
</dbReference>
<keyword evidence="8" id="KW-0548">Nucleotidyltransferase</keyword>
<dbReference type="OrthoDB" id="5920683at2759"/>
<evidence type="ECO:0000256" key="8">
    <source>
        <dbReference type="ARBA" id="ARBA00022932"/>
    </source>
</evidence>
<evidence type="ECO:0000256" key="3">
    <source>
        <dbReference type="ARBA" id="ARBA00022759"/>
    </source>
</evidence>
<evidence type="ECO:0008006" key="12">
    <source>
        <dbReference type="Google" id="ProtNLM"/>
    </source>
</evidence>
<keyword evidence="8" id="KW-0239">DNA-directed DNA polymerase</keyword>
<dbReference type="InterPro" id="IPR036397">
    <property type="entry name" value="RNaseH_sf"/>
</dbReference>
<evidence type="ECO:0000313" key="11">
    <source>
        <dbReference type="Proteomes" id="UP000054995"/>
    </source>
</evidence>
<evidence type="ECO:0000256" key="4">
    <source>
        <dbReference type="ARBA" id="ARBA00022801"/>
    </source>
</evidence>
<dbReference type="AlphaFoldDB" id="A0A0V1FVM1"/>
<evidence type="ECO:0000256" key="9">
    <source>
        <dbReference type="ARBA" id="ARBA00023172"/>
    </source>
</evidence>
<evidence type="ECO:0000256" key="7">
    <source>
        <dbReference type="ARBA" id="ARBA00022918"/>
    </source>
</evidence>
<dbReference type="PANTHER" id="PTHR42648">
    <property type="entry name" value="TRANSPOSASE, PUTATIVE-RELATED"/>
    <property type="match status" value="1"/>
</dbReference>
<keyword evidence="2" id="KW-0479">Metal-binding</keyword>
<proteinExistence type="predicted"/>
<keyword evidence="4" id="KW-0378">Hydrolase</keyword>
<organism evidence="10 11">
    <name type="scientific">Trichinella pseudospiralis</name>
    <name type="common">Parasitic roundworm</name>
    <dbReference type="NCBI Taxonomy" id="6337"/>
    <lineage>
        <taxon>Eukaryota</taxon>
        <taxon>Metazoa</taxon>
        <taxon>Ecdysozoa</taxon>
        <taxon>Nematoda</taxon>
        <taxon>Enoplea</taxon>
        <taxon>Dorylaimia</taxon>
        <taxon>Trichinellida</taxon>
        <taxon>Trichinellidae</taxon>
        <taxon>Trichinella</taxon>
    </lineage>
</organism>
<keyword evidence="5" id="KW-0460">Magnesium</keyword>
<dbReference type="SUPFAM" id="SSF53098">
    <property type="entry name" value="Ribonuclease H-like"/>
    <property type="match status" value="1"/>
</dbReference>
<dbReference type="GO" id="GO:0016787">
    <property type="term" value="F:hydrolase activity"/>
    <property type="evidence" value="ECO:0007669"/>
    <property type="project" value="UniProtKB-KW"/>
</dbReference>
<sequence>MRTATLSDHRYIMTLIEDYSGFTAVYCLKLCIESKTVLLHCIRKWKNQRLKNFLRQKGTAHQFLANHTPQQNAVAERKNRSLVEMAKVFSRHHLSTELECQTQPRPRTNFWIQSMVLHPKTKAHKCQAKGAIERSREYEDTPKLLKKEDNVNMVDVYWPQQQEPSDEGEPIKNT</sequence>
<dbReference type="GO" id="GO:0003887">
    <property type="term" value="F:DNA-directed DNA polymerase activity"/>
    <property type="evidence" value="ECO:0007669"/>
    <property type="project" value="UniProtKB-KW"/>
</dbReference>
<comment type="caution">
    <text evidence="10">The sequence shown here is derived from an EMBL/GenBank/DDBJ whole genome shotgun (WGS) entry which is preliminary data.</text>
</comment>
<keyword evidence="6" id="KW-0229">DNA integration</keyword>
<gene>
    <name evidence="10" type="ORF">T4D_14300</name>
</gene>
<reference evidence="10 11" key="1">
    <citation type="submission" date="2015-01" db="EMBL/GenBank/DDBJ databases">
        <title>Evolution of Trichinella species and genotypes.</title>
        <authorList>
            <person name="Korhonen P.K."/>
            <person name="Edoardo P."/>
            <person name="Giuseppe L.R."/>
            <person name="Gasser R.B."/>
        </authorList>
    </citation>
    <scope>NUCLEOTIDE SEQUENCE [LARGE SCALE GENOMIC DNA]</scope>
    <source>
        <strain evidence="10">ISS470</strain>
    </source>
</reference>
<evidence type="ECO:0000313" key="10">
    <source>
        <dbReference type="EMBL" id="KRY89331.1"/>
    </source>
</evidence>
<dbReference type="GO" id="GO:0046872">
    <property type="term" value="F:metal ion binding"/>
    <property type="evidence" value="ECO:0007669"/>
    <property type="project" value="UniProtKB-KW"/>
</dbReference>
<dbReference type="GO" id="GO:0003964">
    <property type="term" value="F:RNA-directed DNA polymerase activity"/>
    <property type="evidence" value="ECO:0007669"/>
    <property type="project" value="UniProtKB-KW"/>
</dbReference>